<accession>A0A9Q1K782</accession>
<feature type="compositionally biased region" description="Polar residues" evidence="5">
    <location>
        <begin position="185"/>
        <end position="195"/>
    </location>
</feature>
<sequence length="351" mass="38818">METAVIEKNSAEQSGRMECVTTGKRVSAFSDGDQRHKILQMLVIFTDLRTRVLQISCYTVDPLISHGSYTEPLRRFYEGMVKSYDPDKKKHVVLYDDGDVEVLRLEKERWELVADDHRPKKKSPPKVISAKKSKLSDGSETTESAKRSSAVKGKRAQKKNFKREKKVVLHGKNAAASEEVENRSEISNVEPTVSSDIEELEDGDLGQDLVKDVPASGACDVAGKSGIEGLGDSDDAGTDSENSFEDPKSSPESDQRRVVEDSPLDSHASDVKKSHHVDTIIERASQEEFDGKPSQDEFNDKEQKDEAGAKHRSHAADASNAGDGEDADDKPLVLPVLSVYLIFQVFILLPY</sequence>
<evidence type="ECO:0000313" key="7">
    <source>
        <dbReference type="Proteomes" id="UP001153076"/>
    </source>
</evidence>
<protein>
    <submittedName>
        <fullName evidence="6">Uncharacterized protein</fullName>
    </submittedName>
</protein>
<dbReference type="CDD" id="cd20404">
    <property type="entry name" value="Tudor_Agenet_AtEML-like"/>
    <property type="match status" value="1"/>
</dbReference>
<keyword evidence="3" id="KW-0234">DNA repair</keyword>
<feature type="compositionally biased region" description="Acidic residues" evidence="5">
    <location>
        <begin position="196"/>
        <end position="205"/>
    </location>
</feature>
<dbReference type="GO" id="GO:0006281">
    <property type="term" value="P:DNA repair"/>
    <property type="evidence" value="ECO:0007669"/>
    <property type="project" value="UniProtKB-KW"/>
</dbReference>
<feature type="region of interest" description="Disordered" evidence="5">
    <location>
        <begin position="116"/>
        <end position="330"/>
    </location>
</feature>
<keyword evidence="4" id="KW-0539">Nucleus</keyword>
<name>A0A9Q1K782_9CARY</name>
<evidence type="ECO:0000313" key="6">
    <source>
        <dbReference type="EMBL" id="KAJ8437631.1"/>
    </source>
</evidence>
<evidence type="ECO:0000256" key="3">
    <source>
        <dbReference type="ARBA" id="ARBA00023204"/>
    </source>
</evidence>
<dbReference type="Gene3D" id="2.30.30.140">
    <property type="match status" value="1"/>
</dbReference>
<dbReference type="InterPro" id="IPR039776">
    <property type="entry name" value="Pds5"/>
</dbReference>
<dbReference type="Proteomes" id="UP001153076">
    <property type="component" value="Unassembled WGS sequence"/>
</dbReference>
<dbReference type="GO" id="GO:0007064">
    <property type="term" value="P:mitotic sister chromatid cohesion"/>
    <property type="evidence" value="ECO:0007669"/>
    <property type="project" value="InterPro"/>
</dbReference>
<dbReference type="EMBL" id="JAKOGI010000291">
    <property type="protein sequence ID" value="KAJ8437631.1"/>
    <property type="molecule type" value="Genomic_DNA"/>
</dbReference>
<feature type="compositionally biased region" description="Basic residues" evidence="5">
    <location>
        <begin position="119"/>
        <end position="133"/>
    </location>
</feature>
<proteinExistence type="predicted"/>
<feature type="compositionally biased region" description="Acidic residues" evidence="5">
    <location>
        <begin position="231"/>
        <end position="244"/>
    </location>
</feature>
<dbReference type="OrthoDB" id="200660at2759"/>
<gene>
    <name evidence="6" type="ORF">Cgig2_005382</name>
</gene>
<comment type="subcellular location">
    <subcellularLocation>
        <location evidence="1">Nucleus</location>
    </subcellularLocation>
</comment>
<comment type="caution">
    <text evidence="6">The sequence shown here is derived from an EMBL/GenBank/DDBJ whole genome shotgun (WGS) entry which is preliminary data.</text>
</comment>
<dbReference type="GO" id="GO:0000785">
    <property type="term" value="C:chromatin"/>
    <property type="evidence" value="ECO:0007669"/>
    <property type="project" value="TreeGrafter"/>
</dbReference>
<organism evidence="6 7">
    <name type="scientific">Carnegiea gigantea</name>
    <dbReference type="NCBI Taxonomy" id="171969"/>
    <lineage>
        <taxon>Eukaryota</taxon>
        <taxon>Viridiplantae</taxon>
        <taxon>Streptophyta</taxon>
        <taxon>Embryophyta</taxon>
        <taxon>Tracheophyta</taxon>
        <taxon>Spermatophyta</taxon>
        <taxon>Magnoliopsida</taxon>
        <taxon>eudicotyledons</taxon>
        <taxon>Gunneridae</taxon>
        <taxon>Pentapetalae</taxon>
        <taxon>Caryophyllales</taxon>
        <taxon>Cactineae</taxon>
        <taxon>Cactaceae</taxon>
        <taxon>Cactoideae</taxon>
        <taxon>Echinocereeae</taxon>
        <taxon>Carnegiea</taxon>
    </lineage>
</organism>
<dbReference type="PANTHER" id="PTHR12663">
    <property type="entry name" value="ANDROGEN INDUCED INHIBITOR OF PROLIFERATION AS3 / PDS5-RELATED"/>
    <property type="match status" value="1"/>
</dbReference>
<evidence type="ECO:0000256" key="4">
    <source>
        <dbReference type="ARBA" id="ARBA00023242"/>
    </source>
</evidence>
<evidence type="ECO:0000256" key="1">
    <source>
        <dbReference type="ARBA" id="ARBA00004123"/>
    </source>
</evidence>
<dbReference type="AlphaFoldDB" id="A0A9Q1K782"/>
<evidence type="ECO:0000256" key="2">
    <source>
        <dbReference type="ARBA" id="ARBA00022763"/>
    </source>
</evidence>
<dbReference type="PANTHER" id="PTHR12663:SF68">
    <property type="entry name" value="TUDOR DOMAIN-CONTAINING PROTEIN"/>
    <property type="match status" value="1"/>
</dbReference>
<reference evidence="6" key="1">
    <citation type="submission" date="2022-04" db="EMBL/GenBank/DDBJ databases">
        <title>Carnegiea gigantea Genome sequencing and assembly v2.</title>
        <authorList>
            <person name="Copetti D."/>
            <person name="Sanderson M.J."/>
            <person name="Burquez A."/>
            <person name="Wojciechowski M.F."/>
        </authorList>
    </citation>
    <scope>NUCLEOTIDE SEQUENCE</scope>
    <source>
        <strain evidence="6">SGP5-SGP5p</strain>
        <tissue evidence="6">Aerial part</tissue>
    </source>
</reference>
<keyword evidence="2" id="KW-0227">DNA damage</keyword>
<keyword evidence="7" id="KW-1185">Reference proteome</keyword>
<feature type="compositionally biased region" description="Basic and acidic residues" evidence="5">
    <location>
        <begin position="245"/>
        <end position="260"/>
    </location>
</feature>
<evidence type="ECO:0000256" key="5">
    <source>
        <dbReference type="SAM" id="MobiDB-lite"/>
    </source>
</evidence>
<dbReference type="GO" id="GO:0005634">
    <property type="term" value="C:nucleus"/>
    <property type="evidence" value="ECO:0007669"/>
    <property type="project" value="UniProtKB-SubCell"/>
</dbReference>
<feature type="compositionally biased region" description="Basic and acidic residues" evidence="5">
    <location>
        <begin position="267"/>
        <end position="309"/>
    </location>
</feature>
<feature type="compositionally biased region" description="Basic residues" evidence="5">
    <location>
        <begin position="152"/>
        <end position="169"/>
    </location>
</feature>